<dbReference type="InterPro" id="IPR031808">
    <property type="entry name" value="JMY/WHAMM_N"/>
</dbReference>
<dbReference type="GO" id="GO:0003713">
    <property type="term" value="F:transcription coactivator activity"/>
    <property type="evidence" value="ECO:0007669"/>
    <property type="project" value="TreeGrafter"/>
</dbReference>
<evidence type="ECO:0000256" key="2">
    <source>
        <dbReference type="ARBA" id="ARBA00022490"/>
    </source>
</evidence>
<keyword evidence="3" id="KW-0175">Coiled coil</keyword>
<dbReference type="AlphaFoldDB" id="A0A3B4AX30"/>
<sequence>MSFTMEDNFESGWVSVRPKVFDEKERHKFVFIVAWNDIEEKFAITCHNRTVQRRTTFLDPLLECSPVDGASVAEKHNKNGVRTKLDEVCQEAKVRPHSFPKGRAKSEAWDKKPTKAGRSKTTDNVNHNMGSWDIVMSPKAVDMEIIEPIEMQGLLSPVSMEPGESEGSGHEDFSWAGLFSFQDLRAAHLQLCAVNSDLEPCLPPFPEEQFGVWTVVFGSSALSQREREALCYQLQVYLGHALDTCGWKILSQVLFFEGDDTEEYYESLSELKQKGYEDALERAKRHMHEVLEKHKAIDSMVELLQVYPEEDEAYNDLLEATTQLYHYLLQPFRDMRELAMLRRQQIQISLETERLGPRRVESLRREDEEWQKKAHAAVMSIQDLTVKFFETTTRAQKALYERMKGDQKKFGKSAWAAAVDRMERLQYAVSKETLQLMRAKEICLEQKKHSLKEEMQSLRGGEEAVLRVDELEALYYELQLQLYDIQSEVLRCEELLLTAQLQSLRRQMTERQDEVVYYDAFESPDAMKGVEEPVTPPSPLGDEELCILQQKTRQLEARRGRITAKRVYLKNKKEICIANHKQKSQQKQGSPGENKPQQTVLQVRLISLEFQRSARVSQERQRTLDRLRSHRQRYPGQVTLKSSRFRQSQAKRRGQEPVMQVASVQTDGSSDLPSDAPAPLVADIYETTSLPPAPALEDAVLSPPPPPPPPPTEDSPVQQKRTDPECPSLSLAPFSPRFFDSSQLLTARKKLRKTSSLDSSQWRRASSPMDEVLASLKRGSFHLRKAELRVLAPDPDDDSNNILAQIRQGVRLRKVRARPEQQRHGKSFPHSTDALTRSIHEALRRIKEASPESESEDEGLPCTDWEN</sequence>
<dbReference type="Proteomes" id="UP000261520">
    <property type="component" value="Unplaced"/>
</dbReference>
<evidence type="ECO:0000256" key="1">
    <source>
        <dbReference type="ARBA" id="ARBA00004156"/>
    </source>
</evidence>
<feature type="region of interest" description="Disordered" evidence="7">
    <location>
        <begin position="817"/>
        <end position="867"/>
    </location>
</feature>
<feature type="region of interest" description="Disordered" evidence="7">
    <location>
        <begin position="616"/>
        <end position="678"/>
    </location>
</feature>
<dbReference type="GO" id="GO:0003779">
    <property type="term" value="F:actin binding"/>
    <property type="evidence" value="ECO:0007669"/>
    <property type="project" value="UniProtKB-KW"/>
</dbReference>
<feature type="region of interest" description="Disordered" evidence="7">
    <location>
        <begin position="694"/>
        <end position="733"/>
    </location>
</feature>
<reference evidence="9" key="2">
    <citation type="submission" date="2025-09" db="UniProtKB">
        <authorList>
            <consortium name="Ensembl"/>
        </authorList>
    </citation>
    <scope>IDENTIFICATION</scope>
</reference>
<evidence type="ECO:0000256" key="6">
    <source>
        <dbReference type="ARBA" id="ARBA00023329"/>
    </source>
</evidence>
<dbReference type="GO" id="GO:0043065">
    <property type="term" value="P:positive regulation of apoptotic process"/>
    <property type="evidence" value="ECO:0007669"/>
    <property type="project" value="TreeGrafter"/>
</dbReference>
<feature type="domain" description="WH2" evidence="8">
    <location>
        <begin position="798"/>
        <end position="815"/>
    </location>
</feature>
<dbReference type="GO" id="GO:0030659">
    <property type="term" value="C:cytoplasmic vesicle membrane"/>
    <property type="evidence" value="ECO:0007669"/>
    <property type="project" value="UniProtKB-SubCell"/>
</dbReference>
<feature type="compositionally biased region" description="Acidic residues" evidence="7">
    <location>
        <begin position="851"/>
        <end position="867"/>
    </location>
</feature>
<keyword evidence="2" id="KW-0963">Cytoplasm</keyword>
<proteinExistence type="predicted"/>
<dbReference type="GO" id="GO:0070060">
    <property type="term" value="P:'de novo' actin filament nucleation"/>
    <property type="evidence" value="ECO:0007669"/>
    <property type="project" value="TreeGrafter"/>
</dbReference>
<dbReference type="GO" id="GO:0071933">
    <property type="term" value="F:Arp2/3 complex binding"/>
    <property type="evidence" value="ECO:0007669"/>
    <property type="project" value="TreeGrafter"/>
</dbReference>
<feature type="compositionally biased region" description="Basic and acidic residues" evidence="7">
    <location>
        <begin position="838"/>
        <end position="850"/>
    </location>
</feature>
<keyword evidence="5" id="KW-0009">Actin-binding</keyword>
<protein>
    <recommendedName>
        <fullName evidence="8">WH2 domain-containing protein</fullName>
    </recommendedName>
</protein>
<feature type="compositionally biased region" description="Pro residues" evidence="7">
    <location>
        <begin position="702"/>
        <end position="713"/>
    </location>
</feature>
<evidence type="ECO:0000256" key="3">
    <source>
        <dbReference type="ARBA" id="ARBA00023054"/>
    </source>
</evidence>
<dbReference type="PANTHER" id="PTHR23330:SF8">
    <property type="entry name" value="JUNCTION-MEDIATING AND -REGULATORY PROTEIN"/>
    <property type="match status" value="1"/>
</dbReference>
<feature type="compositionally biased region" description="Polar residues" evidence="7">
    <location>
        <begin position="639"/>
        <end position="648"/>
    </location>
</feature>
<dbReference type="PANTHER" id="PTHR23330">
    <property type="entry name" value="P300 TRANSCRIPTIONAL COFACTOR JMY-RELATED"/>
    <property type="match status" value="1"/>
</dbReference>
<dbReference type="GO" id="GO:0072332">
    <property type="term" value="P:intrinsic apoptotic signaling pathway by p53 class mediator"/>
    <property type="evidence" value="ECO:0007669"/>
    <property type="project" value="TreeGrafter"/>
</dbReference>
<keyword evidence="6" id="KW-0968">Cytoplasmic vesicle</keyword>
<feature type="compositionally biased region" description="Basic and acidic residues" evidence="7">
    <location>
        <begin position="104"/>
        <end position="113"/>
    </location>
</feature>
<reference evidence="9" key="1">
    <citation type="submission" date="2025-08" db="UniProtKB">
        <authorList>
            <consortium name="Ensembl"/>
        </authorList>
    </citation>
    <scope>IDENTIFICATION</scope>
</reference>
<dbReference type="STRING" id="409849.ENSPMGP00000021114"/>
<dbReference type="GO" id="GO:0005634">
    <property type="term" value="C:nucleus"/>
    <property type="evidence" value="ECO:0007669"/>
    <property type="project" value="TreeGrafter"/>
</dbReference>
<feature type="region of interest" description="Disordered" evidence="7">
    <location>
        <begin position="96"/>
        <end position="125"/>
    </location>
</feature>
<keyword evidence="4" id="KW-0472">Membrane</keyword>
<feature type="compositionally biased region" description="Polar residues" evidence="7">
    <location>
        <begin position="662"/>
        <end position="672"/>
    </location>
</feature>
<evidence type="ECO:0000259" key="8">
    <source>
        <dbReference type="PROSITE" id="PS51082"/>
    </source>
</evidence>
<evidence type="ECO:0000313" key="10">
    <source>
        <dbReference type="Proteomes" id="UP000261520"/>
    </source>
</evidence>
<accession>A0A3B4AX30</accession>
<dbReference type="InterPro" id="IPR003124">
    <property type="entry name" value="WH2_dom"/>
</dbReference>
<dbReference type="GO" id="GO:0034314">
    <property type="term" value="P:Arp2/3 complex-mediated actin nucleation"/>
    <property type="evidence" value="ECO:0007669"/>
    <property type="project" value="TreeGrafter"/>
</dbReference>
<dbReference type="Ensembl" id="ENSPMGT00000022505.1">
    <property type="protein sequence ID" value="ENSPMGP00000021114.1"/>
    <property type="gene ID" value="ENSPMGG00000017107.1"/>
</dbReference>
<feature type="compositionally biased region" description="Basic and acidic residues" evidence="7">
    <location>
        <begin position="617"/>
        <end position="627"/>
    </location>
</feature>
<dbReference type="InterPro" id="IPR031738">
    <property type="entry name" value="JMY/WHAMM"/>
</dbReference>
<evidence type="ECO:0000256" key="4">
    <source>
        <dbReference type="ARBA" id="ARBA00023136"/>
    </source>
</evidence>
<evidence type="ECO:0000256" key="5">
    <source>
        <dbReference type="ARBA" id="ARBA00023203"/>
    </source>
</evidence>
<keyword evidence="10" id="KW-1185">Reference proteome</keyword>
<evidence type="ECO:0000313" key="9">
    <source>
        <dbReference type="Ensembl" id="ENSPMGP00000021114.1"/>
    </source>
</evidence>
<evidence type="ECO:0000256" key="7">
    <source>
        <dbReference type="SAM" id="MobiDB-lite"/>
    </source>
</evidence>
<dbReference type="Pfam" id="PF15871">
    <property type="entry name" value="JMY"/>
    <property type="match status" value="1"/>
</dbReference>
<organism evidence="9 10">
    <name type="scientific">Periophthalmus magnuspinnatus</name>
    <dbReference type="NCBI Taxonomy" id="409849"/>
    <lineage>
        <taxon>Eukaryota</taxon>
        <taxon>Metazoa</taxon>
        <taxon>Chordata</taxon>
        <taxon>Craniata</taxon>
        <taxon>Vertebrata</taxon>
        <taxon>Euteleostomi</taxon>
        <taxon>Actinopterygii</taxon>
        <taxon>Neopterygii</taxon>
        <taxon>Teleostei</taxon>
        <taxon>Neoteleostei</taxon>
        <taxon>Acanthomorphata</taxon>
        <taxon>Gobiaria</taxon>
        <taxon>Gobiiformes</taxon>
        <taxon>Gobioidei</taxon>
        <taxon>Gobiidae</taxon>
        <taxon>Oxudercinae</taxon>
        <taxon>Periophthalmus</taxon>
    </lineage>
</organism>
<dbReference type="PROSITE" id="PS51082">
    <property type="entry name" value="WH2"/>
    <property type="match status" value="1"/>
</dbReference>
<name>A0A3B4AX30_9GOBI</name>
<comment type="subcellular location">
    <subcellularLocation>
        <location evidence="1">Cytoplasmic vesicle membrane</location>
    </subcellularLocation>
</comment>
<dbReference type="Pfam" id="PF15920">
    <property type="entry name" value="WHAMM-JMY_N"/>
    <property type="match status" value="2"/>
</dbReference>